<evidence type="ECO:0000256" key="9">
    <source>
        <dbReference type="PROSITE-ProRule" id="PRU01091"/>
    </source>
</evidence>
<dbReference type="SUPFAM" id="SSF46894">
    <property type="entry name" value="C-terminal effector domain of the bipartite response regulators"/>
    <property type="match status" value="1"/>
</dbReference>
<dbReference type="InterPro" id="IPR039420">
    <property type="entry name" value="WalR-like"/>
</dbReference>
<feature type="modified residue" description="4-aspartylphosphate" evidence="8">
    <location>
        <position position="52"/>
    </location>
</feature>
<dbReference type="InterPro" id="IPR036388">
    <property type="entry name" value="WH-like_DNA-bd_sf"/>
</dbReference>
<proteinExistence type="predicted"/>
<sequence length="237" mass="27362">MKSILIIEDEKDLFRILKMELEFEGYRVTVKENGRAGLMEALENTYDIILLDLMLPEMDGLEVTRRLRLVKQTVHIIIMTAKDSVMDIVSGLDRGADDYLTKPFAIEELLARMRVFFRKQEIEQARITNQQSVTQQVVPEKGNVLNIIIDKASKSATYEGHVVQMSSKELDLLAYLLEHQNEIVTRADIMANVWAGKKERQGSNIVDVYIRYLRRKLDRSLIRTIRGVGYIFGKEVQ</sequence>
<dbReference type="InterPro" id="IPR016032">
    <property type="entry name" value="Sig_transdc_resp-reg_C-effctor"/>
</dbReference>
<dbReference type="PANTHER" id="PTHR48111:SF22">
    <property type="entry name" value="REGULATOR OF RPOS"/>
    <property type="match status" value="1"/>
</dbReference>
<dbReference type="PROSITE" id="PS50110">
    <property type="entry name" value="RESPONSE_REGULATORY"/>
    <property type="match status" value="1"/>
</dbReference>
<dbReference type="Proteomes" id="UP000069526">
    <property type="component" value="Unassembled WGS sequence"/>
</dbReference>
<keyword evidence="4 9" id="KW-0238">DNA-binding</keyword>
<dbReference type="Pfam" id="PF00072">
    <property type="entry name" value="Response_reg"/>
    <property type="match status" value="1"/>
</dbReference>
<evidence type="ECO:0000256" key="4">
    <source>
        <dbReference type="ARBA" id="ARBA00023125"/>
    </source>
</evidence>
<evidence type="ECO:0000259" key="10">
    <source>
        <dbReference type="PROSITE" id="PS50110"/>
    </source>
</evidence>
<gene>
    <name evidence="12" type="primary">covR</name>
    <name evidence="12" type="ORF">ERS132539_02251</name>
</gene>
<dbReference type="AlphaFoldDB" id="A0A0Z8R2U5"/>
<evidence type="ECO:0000256" key="6">
    <source>
        <dbReference type="ARBA" id="ARBA00055621"/>
    </source>
</evidence>
<evidence type="ECO:0000313" key="13">
    <source>
        <dbReference type="Proteomes" id="UP000069526"/>
    </source>
</evidence>
<feature type="DNA-binding region" description="OmpR/PhoB-type" evidence="9">
    <location>
        <begin position="136"/>
        <end position="234"/>
    </location>
</feature>
<dbReference type="Gene3D" id="1.10.10.10">
    <property type="entry name" value="Winged helix-like DNA-binding domain superfamily/Winged helix DNA-binding domain"/>
    <property type="match status" value="1"/>
</dbReference>
<dbReference type="Gene3D" id="6.10.250.690">
    <property type="match status" value="1"/>
</dbReference>
<evidence type="ECO:0000256" key="5">
    <source>
        <dbReference type="ARBA" id="ARBA00023163"/>
    </source>
</evidence>
<dbReference type="GO" id="GO:0006355">
    <property type="term" value="P:regulation of DNA-templated transcription"/>
    <property type="evidence" value="ECO:0007669"/>
    <property type="project" value="InterPro"/>
</dbReference>
<dbReference type="FunFam" id="3.40.50.2300:FF:000001">
    <property type="entry name" value="DNA-binding response regulator PhoB"/>
    <property type="match status" value="1"/>
</dbReference>
<dbReference type="SUPFAM" id="SSF52172">
    <property type="entry name" value="CheY-like"/>
    <property type="match status" value="1"/>
</dbReference>
<dbReference type="InterPro" id="IPR001789">
    <property type="entry name" value="Sig_transdc_resp-reg_receiver"/>
</dbReference>
<dbReference type="SMART" id="SM00448">
    <property type="entry name" value="REC"/>
    <property type="match status" value="1"/>
</dbReference>
<evidence type="ECO:0000256" key="1">
    <source>
        <dbReference type="ARBA" id="ARBA00022553"/>
    </source>
</evidence>
<keyword evidence="1 8" id="KW-0597">Phosphoprotein</keyword>
<feature type="domain" description="OmpR/PhoB-type" evidence="11">
    <location>
        <begin position="136"/>
        <end position="234"/>
    </location>
</feature>
<evidence type="ECO:0000256" key="8">
    <source>
        <dbReference type="PROSITE-ProRule" id="PRU00169"/>
    </source>
</evidence>
<dbReference type="PANTHER" id="PTHR48111">
    <property type="entry name" value="REGULATOR OF RPOS"/>
    <property type="match status" value="1"/>
</dbReference>
<dbReference type="EMBL" id="FIJK01000086">
    <property type="protein sequence ID" value="CYW74930.1"/>
    <property type="molecule type" value="Genomic_DNA"/>
</dbReference>
<dbReference type="GO" id="GO:0000976">
    <property type="term" value="F:transcription cis-regulatory region binding"/>
    <property type="evidence" value="ECO:0007669"/>
    <property type="project" value="TreeGrafter"/>
</dbReference>
<dbReference type="SMART" id="SM00862">
    <property type="entry name" value="Trans_reg_C"/>
    <property type="match status" value="1"/>
</dbReference>
<dbReference type="InterPro" id="IPR011006">
    <property type="entry name" value="CheY-like_superfamily"/>
</dbReference>
<dbReference type="InterPro" id="IPR001867">
    <property type="entry name" value="OmpR/PhoB-type_DNA-bd"/>
</dbReference>
<dbReference type="CDD" id="cd17574">
    <property type="entry name" value="REC_OmpR"/>
    <property type="match status" value="1"/>
</dbReference>
<reference evidence="12 13" key="1">
    <citation type="submission" date="2016-02" db="EMBL/GenBank/DDBJ databases">
        <authorList>
            <consortium name="Pathogen Informatics"/>
        </authorList>
    </citation>
    <scope>NUCLEOTIDE SEQUENCE [LARGE SCALE GENOMIC DNA]</scope>
    <source>
        <strain evidence="12 13">SS1013</strain>
    </source>
</reference>
<dbReference type="PROSITE" id="PS51755">
    <property type="entry name" value="OMPR_PHOB"/>
    <property type="match status" value="1"/>
</dbReference>
<dbReference type="RefSeq" id="WP_044767913.1">
    <property type="nucleotide sequence ID" value="NZ_CEIH01000305.1"/>
</dbReference>
<keyword evidence="5" id="KW-0804">Transcription</keyword>
<dbReference type="GO" id="GO:0005829">
    <property type="term" value="C:cytosol"/>
    <property type="evidence" value="ECO:0007669"/>
    <property type="project" value="TreeGrafter"/>
</dbReference>
<dbReference type="CDD" id="cd00383">
    <property type="entry name" value="trans_reg_C"/>
    <property type="match status" value="1"/>
</dbReference>
<evidence type="ECO:0000256" key="3">
    <source>
        <dbReference type="ARBA" id="ARBA00023015"/>
    </source>
</evidence>
<evidence type="ECO:0000313" key="12">
    <source>
        <dbReference type="EMBL" id="CYW74930.1"/>
    </source>
</evidence>
<dbReference type="GO" id="GO:0000156">
    <property type="term" value="F:phosphorelay response regulator activity"/>
    <property type="evidence" value="ECO:0007669"/>
    <property type="project" value="TreeGrafter"/>
</dbReference>
<keyword evidence="2" id="KW-0902">Two-component regulatory system</keyword>
<dbReference type="Gene3D" id="3.40.50.2300">
    <property type="match status" value="1"/>
</dbReference>
<dbReference type="Pfam" id="PF00486">
    <property type="entry name" value="Trans_reg_C"/>
    <property type="match status" value="1"/>
</dbReference>
<organism evidence="12 13">
    <name type="scientific">Streptococcus suis</name>
    <dbReference type="NCBI Taxonomy" id="1307"/>
    <lineage>
        <taxon>Bacteria</taxon>
        <taxon>Bacillati</taxon>
        <taxon>Bacillota</taxon>
        <taxon>Bacilli</taxon>
        <taxon>Lactobacillales</taxon>
        <taxon>Streptococcaceae</taxon>
        <taxon>Streptococcus</taxon>
    </lineage>
</organism>
<accession>A0A0Z8R2U5</accession>
<keyword evidence="3" id="KW-0805">Transcription regulation</keyword>
<evidence type="ECO:0000256" key="2">
    <source>
        <dbReference type="ARBA" id="ARBA00023012"/>
    </source>
</evidence>
<feature type="domain" description="Response regulatory" evidence="10">
    <location>
        <begin position="3"/>
        <end position="117"/>
    </location>
</feature>
<evidence type="ECO:0000256" key="7">
    <source>
        <dbReference type="ARBA" id="ARBA00071115"/>
    </source>
</evidence>
<protein>
    <recommendedName>
        <fullName evidence="7">Transcriptional regulatory protein DltR</fullName>
    </recommendedName>
</protein>
<dbReference type="GO" id="GO:0032993">
    <property type="term" value="C:protein-DNA complex"/>
    <property type="evidence" value="ECO:0007669"/>
    <property type="project" value="TreeGrafter"/>
</dbReference>
<evidence type="ECO:0000259" key="11">
    <source>
        <dbReference type="PROSITE" id="PS51755"/>
    </source>
</evidence>
<comment type="function">
    <text evidence="6">Member of the two-component regulatory system DltS/DltR. Regulates the expression of the dlt operon.</text>
</comment>
<name>A0A0Z8R2U5_STRSU</name>